<dbReference type="EMBL" id="VTEG01000001">
    <property type="protein sequence ID" value="TYS01520.1"/>
    <property type="molecule type" value="Genomic_DNA"/>
</dbReference>
<dbReference type="Proteomes" id="UP000325182">
    <property type="component" value="Unassembled WGS sequence"/>
</dbReference>
<sequence>MIKVKIMKNEEIINAIGAHHWDYEKEWIPSYIETIDQPGLKAVKNPRMKNVFSNKVIELTSSDSTLMEKWGKVKSFFGENHFSLWLERSESRRVAPILEQDGFEITDRYDGLAFMLKELNDMPAENSQNSSIQLTDVKTDEEIHDLVEVSSIVWNYHKDQYANLFEQRKNYIASPYRNGGYILARKDSEPAGYSNYRFSSDGRTMFMNGSGVLSEYRHQGIYTEMVNFRLKHAKNKGAVLATCQARQGHSSPVLKKLGFNLYAEYDYWVYNR</sequence>
<dbReference type="InterPro" id="IPR000182">
    <property type="entry name" value="GNAT_dom"/>
</dbReference>
<evidence type="ECO:0000313" key="3">
    <source>
        <dbReference type="Proteomes" id="UP000325182"/>
    </source>
</evidence>
<name>A0A5D4MI56_9BACI</name>
<organism evidence="2 3">
    <name type="scientific">Rossellomorea vietnamensis</name>
    <dbReference type="NCBI Taxonomy" id="218284"/>
    <lineage>
        <taxon>Bacteria</taxon>
        <taxon>Bacillati</taxon>
        <taxon>Bacillota</taxon>
        <taxon>Bacilli</taxon>
        <taxon>Bacillales</taxon>
        <taxon>Bacillaceae</taxon>
        <taxon>Rossellomorea</taxon>
    </lineage>
</organism>
<dbReference type="InterPro" id="IPR016181">
    <property type="entry name" value="Acyl_CoA_acyltransferase"/>
</dbReference>
<dbReference type="GO" id="GO:0016747">
    <property type="term" value="F:acyltransferase activity, transferring groups other than amino-acyl groups"/>
    <property type="evidence" value="ECO:0007669"/>
    <property type="project" value="InterPro"/>
</dbReference>
<dbReference type="Gene3D" id="3.40.630.30">
    <property type="match status" value="1"/>
</dbReference>
<evidence type="ECO:0000313" key="2">
    <source>
        <dbReference type="EMBL" id="TYS01520.1"/>
    </source>
</evidence>
<dbReference type="AlphaFoldDB" id="A0A5D4MI56"/>
<dbReference type="Pfam" id="PF00583">
    <property type="entry name" value="Acetyltransf_1"/>
    <property type="match status" value="1"/>
</dbReference>
<dbReference type="SUPFAM" id="SSF55729">
    <property type="entry name" value="Acyl-CoA N-acyltransferases (Nat)"/>
    <property type="match status" value="1"/>
</dbReference>
<dbReference type="PROSITE" id="PS51186">
    <property type="entry name" value="GNAT"/>
    <property type="match status" value="1"/>
</dbReference>
<feature type="domain" description="N-acetyltransferase" evidence="1">
    <location>
        <begin position="132"/>
        <end position="272"/>
    </location>
</feature>
<protein>
    <submittedName>
        <fullName evidence="2">GNAT family N-acetyltransferase</fullName>
    </submittedName>
</protein>
<keyword evidence="2" id="KW-0808">Transferase</keyword>
<proteinExistence type="predicted"/>
<comment type="caution">
    <text evidence="2">The sequence shown here is derived from an EMBL/GenBank/DDBJ whole genome shotgun (WGS) entry which is preliminary data.</text>
</comment>
<accession>A0A5D4MI56</accession>
<evidence type="ECO:0000259" key="1">
    <source>
        <dbReference type="PROSITE" id="PS51186"/>
    </source>
</evidence>
<reference evidence="2 3" key="1">
    <citation type="submission" date="2019-08" db="EMBL/GenBank/DDBJ databases">
        <title>Bacillus genomes from the desert of Cuatro Cienegas, Coahuila.</title>
        <authorList>
            <person name="Olmedo-Alvarez G."/>
        </authorList>
    </citation>
    <scope>NUCLEOTIDE SEQUENCE [LARGE SCALE GENOMIC DNA]</scope>
    <source>
        <strain evidence="2 3">CH128b_4D</strain>
    </source>
</reference>
<gene>
    <name evidence="2" type="ORF">FZC84_02385</name>
</gene>
<dbReference type="CDD" id="cd04301">
    <property type="entry name" value="NAT_SF"/>
    <property type="match status" value="1"/>
</dbReference>